<sequence length="1152" mass="128530">MSKIKNQDRTCYREKFHNGIVMSNVIMCFYSMSTQALDNTVHHGTIYVYNSLTDGHLAGFYASPRKRRHLRKVGLISRSGHLISENTFRLNMAKKDRRRHIKNTLAQAIVEKTLELDRHRQNVIKQKLEEIAKIELVQRVRTSETELRKRNQEMLPYLSPQSPRRPTSGPAPNKTGGSTHGKYRPISAPLNTRPASSSTKTSTNYDDYDDEGDVEYIDVNGESSSPRQNSYRDDHTLDLNQLYTLNTVALRKYAMTLARLEKGQNGTSPYTTASTVPMPPRSPRNVTSARRRKYNSGANSDRSPQRTSAAYKNHLHQADTVTIHPGQLQSMVEVSMKYHGWNLSLARDEIDPRNLVVIEQQHCGGNTLTVFKQKLHPGSEFTFVSHRHRGYPFSLTIYVDGRMDSRVSTCCEYRHARNVRLGGANGHFSIVDVKGNTPCFKCRVERGGKKKKKKRSKPEPMVEEIVVKKSVNGTIKEDKNSDTESEDTGNYEDDFENSDNEQKQNGGQNEDEDYTYINPSAKERGDDWKTEVEENNQTSDNESDGGRKTDDDDPSTQKNKDESEVTSSKSEVKVKTKKKKKKKEGKIKRKKKADSSRSDEDSSHAGKSDTTKSSSKSTDASKSSKASSKSSGSESSSSKSSSHEEEEDKYSTDEEESSDTEVNTADEVSDIETEAESPRRLIADAKEPASQRKVTFREEVSFASDVVERSESLDVNPNLLTPLSPSRRSGVQEDIYSSRENLYMPELDDVPNSSELIESNAESMEVSDKPSAVAVDIGTHEQLDKEQASSAIEEQMKPNPEPPSLQSSASLDLKKEKRVTSKPPKPRSKIKHQASIQVFVEDEESPIVSPHSDLRGEDQEQSRSEEAGLVPKEQLSDGQPQNSDGPPSPQERLQSPHGTSQSTVGTLPQTDDNSHTITSDQTPVRNEDPIDREVDREIDKLLQLCMEEAKDLVGNHNKLITEGPDNSKDYMINEADYSDEYCNRISQQDKEQRKTAKKEKSLLSPSEAPEISKQSEKPDGLLKSSLKVENSPRKHVMKTVSFDTKVDIEPNSAEPDPPGSDPSGLVTPEPVQNSADDEAPAGISTNSTVPTVVIEVDSKPISDSEESSSDSSSDSSDTESSDSEVTETNSKNTEDKRSDIIDSTMTNYSFDK</sequence>
<feature type="region of interest" description="Disordered" evidence="1">
    <location>
        <begin position="707"/>
        <end position="933"/>
    </location>
</feature>
<feature type="region of interest" description="Disordered" evidence="1">
    <location>
        <begin position="147"/>
        <end position="233"/>
    </location>
</feature>
<dbReference type="KEGG" id="lgi:LOTGIDRAFT_236792"/>
<feature type="compositionally biased region" description="Acidic residues" evidence="1">
    <location>
        <begin position="644"/>
        <end position="659"/>
    </location>
</feature>
<dbReference type="HOGENOM" id="CLU_276384_0_0_1"/>
<dbReference type="AlphaFoldDB" id="V3ZGC4"/>
<feature type="domain" description="DUF4590" evidence="2">
    <location>
        <begin position="345"/>
        <end position="455"/>
    </location>
</feature>
<dbReference type="OrthoDB" id="120976at2759"/>
<dbReference type="Proteomes" id="UP000030746">
    <property type="component" value="Unassembled WGS sequence"/>
</dbReference>
<evidence type="ECO:0000313" key="4">
    <source>
        <dbReference type="Proteomes" id="UP000030746"/>
    </source>
</evidence>
<feature type="region of interest" description="Disordered" evidence="1">
    <location>
        <begin position="450"/>
        <end position="694"/>
    </location>
</feature>
<feature type="region of interest" description="Disordered" evidence="1">
    <location>
        <begin position="984"/>
        <end position="1152"/>
    </location>
</feature>
<feature type="compositionally biased region" description="Low complexity" evidence="1">
    <location>
        <begin position="611"/>
        <end position="640"/>
    </location>
</feature>
<dbReference type="Pfam" id="PF15257">
    <property type="entry name" value="DUF4590"/>
    <property type="match status" value="1"/>
</dbReference>
<dbReference type="PANTHER" id="PTHR23034">
    <property type="entry name" value="GLUTAMATE-RICH PROTEIN 3"/>
    <property type="match status" value="1"/>
</dbReference>
<feature type="compositionally biased region" description="Basic and acidic residues" evidence="1">
    <location>
        <begin position="676"/>
        <end position="694"/>
    </location>
</feature>
<dbReference type="OMA" id="HATKSAM"/>
<evidence type="ECO:0000259" key="2">
    <source>
        <dbReference type="Pfam" id="PF15257"/>
    </source>
</evidence>
<evidence type="ECO:0000313" key="3">
    <source>
        <dbReference type="EMBL" id="ESO83207.1"/>
    </source>
</evidence>
<feature type="compositionally biased region" description="Polar residues" evidence="1">
    <location>
        <begin position="713"/>
        <end position="729"/>
    </location>
</feature>
<accession>V3ZGC4</accession>
<dbReference type="RefSeq" id="XP_009066156.1">
    <property type="nucleotide sequence ID" value="XM_009067908.1"/>
</dbReference>
<feature type="compositionally biased region" description="Polar residues" evidence="1">
    <location>
        <begin position="1141"/>
        <end position="1152"/>
    </location>
</feature>
<feature type="compositionally biased region" description="Basic and acidic residues" evidence="1">
    <location>
        <begin position="521"/>
        <end position="532"/>
    </location>
</feature>
<dbReference type="InterPro" id="IPR048257">
    <property type="entry name" value="DUF4590"/>
</dbReference>
<dbReference type="InterPro" id="IPR027962">
    <property type="entry name" value="ERICH3"/>
</dbReference>
<dbReference type="CTD" id="20250255"/>
<proteinExistence type="predicted"/>
<organism evidence="3 4">
    <name type="scientific">Lottia gigantea</name>
    <name type="common">Giant owl limpet</name>
    <dbReference type="NCBI Taxonomy" id="225164"/>
    <lineage>
        <taxon>Eukaryota</taxon>
        <taxon>Metazoa</taxon>
        <taxon>Spiralia</taxon>
        <taxon>Lophotrochozoa</taxon>
        <taxon>Mollusca</taxon>
        <taxon>Gastropoda</taxon>
        <taxon>Patellogastropoda</taxon>
        <taxon>Lottioidea</taxon>
        <taxon>Lottiidae</taxon>
        <taxon>Lottia</taxon>
    </lineage>
</organism>
<feature type="compositionally biased region" description="Acidic residues" evidence="1">
    <location>
        <begin position="206"/>
        <end position="216"/>
    </location>
</feature>
<dbReference type="GeneID" id="20250255"/>
<feature type="compositionally biased region" description="Polar residues" evidence="1">
    <location>
        <begin position="189"/>
        <end position="204"/>
    </location>
</feature>
<dbReference type="EMBL" id="KB203771">
    <property type="protein sequence ID" value="ESO83207.1"/>
    <property type="molecule type" value="Genomic_DNA"/>
</dbReference>
<feature type="compositionally biased region" description="Polar residues" evidence="1">
    <location>
        <begin position="296"/>
        <end position="308"/>
    </location>
</feature>
<feature type="compositionally biased region" description="Basic and acidic residues" evidence="1">
    <location>
        <begin position="852"/>
        <end position="866"/>
    </location>
</feature>
<feature type="compositionally biased region" description="Acidic residues" evidence="1">
    <location>
        <begin position="1116"/>
        <end position="1125"/>
    </location>
</feature>
<evidence type="ECO:0000256" key="1">
    <source>
        <dbReference type="SAM" id="MobiDB-lite"/>
    </source>
</evidence>
<dbReference type="PANTHER" id="PTHR23034:SF2">
    <property type="entry name" value="GLUTAMATE-RICH PROTEIN 3"/>
    <property type="match status" value="1"/>
</dbReference>
<feature type="compositionally biased region" description="Acidic residues" evidence="1">
    <location>
        <begin position="483"/>
        <end position="499"/>
    </location>
</feature>
<feature type="compositionally biased region" description="Polar residues" evidence="1">
    <location>
        <begin position="876"/>
        <end position="924"/>
    </location>
</feature>
<gene>
    <name evidence="3" type="ORF">LOTGIDRAFT_236792</name>
</gene>
<keyword evidence="4" id="KW-1185">Reference proteome</keyword>
<feature type="compositionally biased region" description="Polar residues" evidence="1">
    <location>
        <begin position="751"/>
        <end position="762"/>
    </location>
</feature>
<feature type="compositionally biased region" description="Polar residues" evidence="1">
    <location>
        <begin position="264"/>
        <end position="275"/>
    </location>
</feature>
<feature type="compositionally biased region" description="Basic residues" evidence="1">
    <location>
        <begin position="575"/>
        <end position="592"/>
    </location>
</feature>
<dbReference type="STRING" id="225164.V3ZGC4"/>
<feature type="compositionally biased region" description="Basic and acidic residues" evidence="1">
    <location>
        <begin position="778"/>
        <end position="787"/>
    </location>
</feature>
<feature type="compositionally biased region" description="Basic and acidic residues" evidence="1">
    <location>
        <begin position="593"/>
        <end position="610"/>
    </location>
</feature>
<reference evidence="3 4" key="1">
    <citation type="journal article" date="2013" name="Nature">
        <title>Insights into bilaterian evolution from three spiralian genomes.</title>
        <authorList>
            <person name="Simakov O."/>
            <person name="Marletaz F."/>
            <person name="Cho S.J."/>
            <person name="Edsinger-Gonzales E."/>
            <person name="Havlak P."/>
            <person name="Hellsten U."/>
            <person name="Kuo D.H."/>
            <person name="Larsson T."/>
            <person name="Lv J."/>
            <person name="Arendt D."/>
            <person name="Savage R."/>
            <person name="Osoegawa K."/>
            <person name="de Jong P."/>
            <person name="Grimwood J."/>
            <person name="Chapman J.A."/>
            <person name="Shapiro H."/>
            <person name="Aerts A."/>
            <person name="Otillar R.P."/>
            <person name="Terry A.Y."/>
            <person name="Boore J.L."/>
            <person name="Grigoriev I.V."/>
            <person name="Lindberg D.R."/>
            <person name="Seaver E.C."/>
            <person name="Weisblat D.A."/>
            <person name="Putnam N.H."/>
            <person name="Rokhsar D.S."/>
        </authorList>
    </citation>
    <scope>NUCLEOTIDE SEQUENCE [LARGE SCALE GENOMIC DNA]</scope>
</reference>
<feature type="compositionally biased region" description="Basic and acidic residues" evidence="1">
    <location>
        <begin position="987"/>
        <end position="1001"/>
    </location>
</feature>
<feature type="region of interest" description="Disordered" evidence="1">
    <location>
        <begin position="264"/>
        <end position="308"/>
    </location>
</feature>
<name>V3ZGC4_LOTGI</name>
<protein>
    <recommendedName>
        <fullName evidence="2">DUF4590 domain-containing protein</fullName>
    </recommendedName>
</protein>